<feature type="compositionally biased region" description="Basic and acidic residues" evidence="1">
    <location>
        <begin position="54"/>
        <end position="63"/>
    </location>
</feature>
<dbReference type="EMBL" id="CADCVA010000393">
    <property type="protein sequence ID" value="CAA9444793.1"/>
    <property type="molecule type" value="Genomic_DNA"/>
</dbReference>
<dbReference type="AlphaFoldDB" id="A0A6J4QR49"/>
<feature type="compositionally biased region" description="Basic residues" evidence="1">
    <location>
        <begin position="7"/>
        <end position="27"/>
    </location>
</feature>
<sequence>VEQANPWRRRSPSREGRRRRAPHRPVSRRGGEPPQPPIRQADHPPEGPSAPKARGADRGDLRDPQGLPQI</sequence>
<protein>
    <submittedName>
        <fullName evidence="2">Uncharacterized protein</fullName>
    </submittedName>
</protein>
<gene>
    <name evidence="2" type="ORF">AVDCRST_MAG82-3218</name>
</gene>
<name>A0A6J4QR49_9ACTN</name>
<proteinExistence type="predicted"/>
<feature type="non-terminal residue" evidence="2">
    <location>
        <position position="1"/>
    </location>
</feature>
<evidence type="ECO:0000313" key="2">
    <source>
        <dbReference type="EMBL" id="CAA9444793.1"/>
    </source>
</evidence>
<accession>A0A6J4QR49</accession>
<feature type="non-terminal residue" evidence="2">
    <location>
        <position position="70"/>
    </location>
</feature>
<evidence type="ECO:0000256" key="1">
    <source>
        <dbReference type="SAM" id="MobiDB-lite"/>
    </source>
</evidence>
<organism evidence="2">
    <name type="scientific">uncultured Rubrobacteraceae bacterium</name>
    <dbReference type="NCBI Taxonomy" id="349277"/>
    <lineage>
        <taxon>Bacteria</taxon>
        <taxon>Bacillati</taxon>
        <taxon>Actinomycetota</taxon>
        <taxon>Rubrobacteria</taxon>
        <taxon>Rubrobacterales</taxon>
        <taxon>Rubrobacteraceae</taxon>
        <taxon>environmental samples</taxon>
    </lineage>
</organism>
<reference evidence="2" key="1">
    <citation type="submission" date="2020-02" db="EMBL/GenBank/DDBJ databases">
        <authorList>
            <person name="Meier V. D."/>
        </authorList>
    </citation>
    <scope>NUCLEOTIDE SEQUENCE</scope>
    <source>
        <strain evidence="2">AVDCRST_MAG82</strain>
    </source>
</reference>
<feature type="region of interest" description="Disordered" evidence="1">
    <location>
        <begin position="1"/>
        <end position="70"/>
    </location>
</feature>